<keyword evidence="2" id="KW-1185">Reference proteome</keyword>
<dbReference type="KEGG" id="nfl:COO91_05989"/>
<dbReference type="Proteomes" id="UP000232003">
    <property type="component" value="Chromosome"/>
</dbReference>
<evidence type="ECO:0000313" key="1">
    <source>
        <dbReference type="EMBL" id="AUB39993.1"/>
    </source>
</evidence>
<protein>
    <submittedName>
        <fullName evidence="1">Uncharacterized protein</fullName>
    </submittedName>
</protein>
<sequence>MGIGEWGVMKFSNSYSLLPTPYSLLPTPHLKKWQLLPSN</sequence>
<dbReference type="EMBL" id="CP024785">
    <property type="protein sequence ID" value="AUB39993.1"/>
    <property type="molecule type" value="Genomic_DNA"/>
</dbReference>
<evidence type="ECO:0000313" key="2">
    <source>
        <dbReference type="Proteomes" id="UP000232003"/>
    </source>
</evidence>
<proteinExistence type="predicted"/>
<accession>A0A2K8SXC3</accession>
<reference evidence="1 2" key="1">
    <citation type="submission" date="2017-11" db="EMBL/GenBank/DDBJ databases">
        <title>Complete genome of a free-living desiccation-tolerant cyanobacterium and its photosynthetic adaptation to extreme terrestrial habitat.</title>
        <authorList>
            <person name="Shang J."/>
        </authorList>
    </citation>
    <scope>NUCLEOTIDE SEQUENCE [LARGE SCALE GENOMIC DNA]</scope>
    <source>
        <strain evidence="1 2">CCNUN1</strain>
    </source>
</reference>
<dbReference type="AlphaFoldDB" id="A0A2K8SXC3"/>
<name>A0A2K8SXC3_9NOSO</name>
<gene>
    <name evidence="1" type="ORF">COO91_05989</name>
</gene>
<organism evidence="1 2">
    <name type="scientific">Nostoc flagelliforme CCNUN1</name>
    <dbReference type="NCBI Taxonomy" id="2038116"/>
    <lineage>
        <taxon>Bacteria</taxon>
        <taxon>Bacillati</taxon>
        <taxon>Cyanobacteriota</taxon>
        <taxon>Cyanophyceae</taxon>
        <taxon>Nostocales</taxon>
        <taxon>Nostocaceae</taxon>
        <taxon>Nostoc</taxon>
    </lineage>
</organism>